<evidence type="ECO:0000256" key="3">
    <source>
        <dbReference type="ARBA" id="ARBA00023186"/>
    </source>
</evidence>
<dbReference type="GO" id="GO:0140662">
    <property type="term" value="F:ATP-dependent protein folding chaperone"/>
    <property type="evidence" value="ECO:0007669"/>
    <property type="project" value="InterPro"/>
</dbReference>
<protein>
    <submittedName>
        <fullName evidence="4">Hsp70 family protein</fullName>
    </submittedName>
</protein>
<feature type="non-terminal residue" evidence="4">
    <location>
        <position position="76"/>
    </location>
</feature>
<dbReference type="AlphaFoldDB" id="A0AAW5TF59"/>
<evidence type="ECO:0000256" key="2">
    <source>
        <dbReference type="ARBA" id="ARBA00022840"/>
    </source>
</evidence>
<dbReference type="InterPro" id="IPR013126">
    <property type="entry name" value="Hsp_70_fam"/>
</dbReference>
<sequence length="76" mass="8091">EDNQPSVSIQVFQGEREFTRDNKPLGTFDLTGIAPAPSGVPQIEVTFDIDANGIVHVSARDKSTGKEQSMTITGGS</sequence>
<evidence type="ECO:0000313" key="4">
    <source>
        <dbReference type="EMBL" id="MCW1073817.1"/>
    </source>
</evidence>
<keyword evidence="2" id="KW-0067">ATP-binding</keyword>
<accession>A0AAW5TF59</accession>
<comment type="caution">
    <text evidence="4">The sequence shown here is derived from an EMBL/GenBank/DDBJ whole genome shotgun (WGS) entry which is preliminary data.</text>
</comment>
<name>A0AAW5TF59_STRAP</name>
<dbReference type="InterPro" id="IPR029047">
    <property type="entry name" value="HSP70_peptide-bd_sf"/>
</dbReference>
<dbReference type="PANTHER" id="PTHR19375">
    <property type="entry name" value="HEAT SHOCK PROTEIN 70KDA"/>
    <property type="match status" value="1"/>
</dbReference>
<keyword evidence="1" id="KW-0547">Nucleotide-binding</keyword>
<keyword evidence="3" id="KW-0143">Chaperone</keyword>
<gene>
    <name evidence="4" type="ORF">OJ930_12650</name>
</gene>
<dbReference type="Proteomes" id="UP001208853">
    <property type="component" value="Unassembled WGS sequence"/>
</dbReference>
<dbReference type="GO" id="GO:0005524">
    <property type="term" value="F:ATP binding"/>
    <property type="evidence" value="ECO:0007669"/>
    <property type="project" value="UniProtKB-KW"/>
</dbReference>
<dbReference type="Gene3D" id="2.60.34.10">
    <property type="entry name" value="Substrate Binding Domain Of DNAk, Chain A, domain 1"/>
    <property type="match status" value="1"/>
</dbReference>
<reference evidence="4" key="1">
    <citation type="submission" date="2022-10" db="EMBL/GenBank/DDBJ databases">
        <title>Comparative genomic study of S. anginosus.</title>
        <authorList>
            <person name="Prasad A."/>
            <person name="Ene A."/>
            <person name="Jablonska S."/>
            <person name="Du J."/>
            <person name="Wolfe A.J."/>
            <person name="Putonti C."/>
        </authorList>
    </citation>
    <scope>NUCLEOTIDE SEQUENCE</scope>
    <source>
        <strain evidence="4">UMB6888</strain>
    </source>
</reference>
<feature type="non-terminal residue" evidence="4">
    <location>
        <position position="1"/>
    </location>
</feature>
<organism evidence="4 5">
    <name type="scientific">Streptococcus anginosus</name>
    <dbReference type="NCBI Taxonomy" id="1328"/>
    <lineage>
        <taxon>Bacteria</taxon>
        <taxon>Bacillati</taxon>
        <taxon>Bacillota</taxon>
        <taxon>Bacilli</taxon>
        <taxon>Lactobacillales</taxon>
        <taxon>Streptococcaceae</taxon>
        <taxon>Streptococcus</taxon>
        <taxon>Streptococcus anginosus group</taxon>
    </lineage>
</organism>
<proteinExistence type="predicted"/>
<dbReference type="Pfam" id="PF00012">
    <property type="entry name" value="HSP70"/>
    <property type="match status" value="1"/>
</dbReference>
<evidence type="ECO:0000313" key="5">
    <source>
        <dbReference type="Proteomes" id="UP001208853"/>
    </source>
</evidence>
<evidence type="ECO:0000256" key="1">
    <source>
        <dbReference type="ARBA" id="ARBA00022741"/>
    </source>
</evidence>
<dbReference type="EMBL" id="JAPAIK010000639">
    <property type="protein sequence ID" value="MCW1073817.1"/>
    <property type="molecule type" value="Genomic_DNA"/>
</dbReference>
<dbReference type="SUPFAM" id="SSF100920">
    <property type="entry name" value="Heat shock protein 70kD (HSP70), peptide-binding domain"/>
    <property type="match status" value="1"/>
</dbReference>